<dbReference type="EMBL" id="FPKW01000003">
    <property type="protein sequence ID" value="SFZ91976.1"/>
    <property type="molecule type" value="Genomic_DNA"/>
</dbReference>
<proteinExistence type="predicted"/>
<keyword evidence="1" id="KW-0732">Signal</keyword>
<evidence type="ECO:0000256" key="1">
    <source>
        <dbReference type="SAM" id="SignalP"/>
    </source>
</evidence>
<keyword evidence="3" id="KW-1185">Reference proteome</keyword>
<name>A0A1K2IIB3_9FLAO</name>
<dbReference type="STRING" id="1612149.SAMN05216324_10359"/>
<organism evidence="2 3">
    <name type="scientific">Chryseobacterium limigenitum</name>
    <dbReference type="NCBI Taxonomy" id="1612149"/>
    <lineage>
        <taxon>Bacteria</taxon>
        <taxon>Pseudomonadati</taxon>
        <taxon>Bacteroidota</taxon>
        <taxon>Flavobacteriia</taxon>
        <taxon>Flavobacteriales</taxon>
        <taxon>Weeksellaceae</taxon>
        <taxon>Chryseobacterium group</taxon>
        <taxon>Chryseobacterium</taxon>
    </lineage>
</organism>
<feature type="chain" id="PRO_5012317903" evidence="1">
    <location>
        <begin position="21"/>
        <end position="355"/>
    </location>
</feature>
<evidence type="ECO:0000313" key="3">
    <source>
        <dbReference type="Proteomes" id="UP000182034"/>
    </source>
</evidence>
<accession>A0A1K2IIB3</accession>
<dbReference type="AlphaFoldDB" id="A0A1K2IIB3"/>
<feature type="signal peptide" evidence="1">
    <location>
        <begin position="1"/>
        <end position="20"/>
    </location>
</feature>
<evidence type="ECO:0000313" key="2">
    <source>
        <dbReference type="EMBL" id="SFZ91976.1"/>
    </source>
</evidence>
<reference evidence="3" key="1">
    <citation type="submission" date="2016-10" db="EMBL/GenBank/DDBJ databases">
        <authorList>
            <person name="Varghese N."/>
            <person name="Submissions S."/>
        </authorList>
    </citation>
    <scope>NUCLEOTIDE SEQUENCE [LARGE SCALE GENOMIC DNA]</scope>
    <source>
        <strain evidence="3">SUR2</strain>
    </source>
</reference>
<sequence>MKKIILFVGMGVATIFGIQACSTSVEDTAHTTSVAEDKANIKKTINGFYDKLNVIDDGDFSKYVLYTMFNNTAQEYDDSYLNNVVEKWETQFGDALIDNKLQFANKLGTYTYNPVSGTWTKVANANAVVLKFPSVQNQIAVDSELTLTSYTDIQTSYNSETIWLPKTFDITLKRSGNTVFSMNLSNVTFDNSTNFSMPISANVQIYSAPLTQNIVWQRVTSKDFKFTYNASTPQGANSEIIAQVTLKHSDYANISSKDDFKTISAQITEGNLKIAATMNVEALAPITDPTDAQVNNNSKAELFYNGQKIGDIIYKTVNGKGEFFVVYFDGTMENTDVYVGDFEQKIKDIFANYLD</sequence>
<dbReference type="OrthoDB" id="1374389at2"/>
<dbReference type="PROSITE" id="PS51257">
    <property type="entry name" value="PROKAR_LIPOPROTEIN"/>
    <property type="match status" value="1"/>
</dbReference>
<gene>
    <name evidence="2" type="ORF">SAMN05216324_10359</name>
</gene>
<dbReference type="Proteomes" id="UP000182034">
    <property type="component" value="Unassembled WGS sequence"/>
</dbReference>
<dbReference type="RefSeq" id="WP_139255413.1">
    <property type="nucleotide sequence ID" value="NZ_FPKW01000003.1"/>
</dbReference>
<protein>
    <submittedName>
        <fullName evidence="2">Uncharacterized protein</fullName>
    </submittedName>
</protein>